<dbReference type="AlphaFoldDB" id="A0A125K3M2"/>
<accession>A0A125K3M2</accession>
<evidence type="ECO:0000313" key="1">
    <source>
        <dbReference type="EMBL" id="KWN04844.1"/>
    </source>
</evidence>
<proteinExistence type="predicted"/>
<protein>
    <submittedName>
        <fullName evidence="1">Uncharacterized protein</fullName>
    </submittedName>
</protein>
<sequence>MNAFALTFHKAIRLSQERKMTHEQDMIATLLEYAMKYAETNDEPEGGDCRQAIALAQRYLRSPTATVAPQHDAVPRVELMHSGANPHRYQAEAIRTGDAGIYEEVRVSVFDCNDTCVADALVGLTEAGELRILVTTDADGDGDHRIAVYPTRSAGAAVDAHWE</sequence>
<name>A0A125K3M2_9BURK</name>
<dbReference type="Proteomes" id="UP000068016">
    <property type="component" value="Unassembled WGS sequence"/>
</dbReference>
<gene>
    <name evidence="1" type="ORF">WT83_30580</name>
</gene>
<dbReference type="EMBL" id="LPLZ01000090">
    <property type="protein sequence ID" value="KWN04844.1"/>
    <property type="molecule type" value="Genomic_DNA"/>
</dbReference>
<organism evidence="1 2">
    <name type="scientific">Burkholderia territorii</name>
    <dbReference type="NCBI Taxonomy" id="1503055"/>
    <lineage>
        <taxon>Bacteria</taxon>
        <taxon>Pseudomonadati</taxon>
        <taxon>Pseudomonadota</taxon>
        <taxon>Betaproteobacteria</taxon>
        <taxon>Burkholderiales</taxon>
        <taxon>Burkholderiaceae</taxon>
        <taxon>Burkholderia</taxon>
        <taxon>Burkholderia cepacia complex</taxon>
    </lineage>
</organism>
<comment type="caution">
    <text evidence="1">The sequence shown here is derived from an EMBL/GenBank/DDBJ whole genome shotgun (WGS) entry which is preliminary data.</text>
</comment>
<reference evidence="1 2" key="1">
    <citation type="submission" date="2015-11" db="EMBL/GenBank/DDBJ databases">
        <title>Expanding the genomic diversity of Burkholderia species for the development of highly accurate diagnostics.</title>
        <authorList>
            <person name="Sahl J."/>
            <person name="Keim P."/>
            <person name="Wagner D."/>
        </authorList>
    </citation>
    <scope>NUCLEOTIDE SEQUENCE [LARGE SCALE GENOMIC DNA]</scope>
    <source>
        <strain evidence="1 2">MSMB793WGS</strain>
    </source>
</reference>
<evidence type="ECO:0000313" key="2">
    <source>
        <dbReference type="Proteomes" id="UP000068016"/>
    </source>
</evidence>